<dbReference type="GO" id="GO:0005524">
    <property type="term" value="F:ATP binding"/>
    <property type="evidence" value="ECO:0007669"/>
    <property type="project" value="UniProtKB-KW"/>
</dbReference>
<dbReference type="NCBIfam" id="TIGR00229">
    <property type="entry name" value="sensory_box"/>
    <property type="match status" value="1"/>
</dbReference>
<dbReference type="GO" id="GO:0006355">
    <property type="term" value="P:regulation of DNA-templated transcription"/>
    <property type="evidence" value="ECO:0007669"/>
    <property type="project" value="InterPro"/>
</dbReference>
<dbReference type="GO" id="GO:0000155">
    <property type="term" value="F:phosphorelay sensor kinase activity"/>
    <property type="evidence" value="ECO:0007669"/>
    <property type="project" value="InterPro"/>
</dbReference>
<evidence type="ECO:0000256" key="6">
    <source>
        <dbReference type="ARBA" id="ARBA00022777"/>
    </source>
</evidence>
<dbReference type="InterPro" id="IPR003594">
    <property type="entry name" value="HATPase_dom"/>
</dbReference>
<evidence type="ECO:0000259" key="10">
    <source>
        <dbReference type="PROSITE" id="PS50109"/>
    </source>
</evidence>
<dbReference type="Proteomes" id="UP000218113">
    <property type="component" value="Unassembled WGS sequence"/>
</dbReference>
<dbReference type="InterPro" id="IPR036890">
    <property type="entry name" value="HATPase_C_sf"/>
</dbReference>
<evidence type="ECO:0000256" key="1">
    <source>
        <dbReference type="ARBA" id="ARBA00000085"/>
    </source>
</evidence>
<feature type="domain" description="Histidine kinase" evidence="10">
    <location>
        <begin position="191"/>
        <end position="419"/>
    </location>
</feature>
<dbReference type="SUPFAM" id="SSF55785">
    <property type="entry name" value="PYP-like sensor domain (PAS domain)"/>
    <property type="match status" value="1"/>
</dbReference>
<evidence type="ECO:0000256" key="8">
    <source>
        <dbReference type="ARBA" id="ARBA00023012"/>
    </source>
</evidence>
<dbReference type="InterPro" id="IPR013767">
    <property type="entry name" value="PAS_fold"/>
</dbReference>
<sequence>MDKNQLEVTNLNLRDKQLLSRAFKAFDSSVSKLRQYQNKLETEVERLDNELHLKNQELTNVLQSLSSGLIVTDLKGTVQTFNRAAVSITGIQRDQALGCSINELLDTPILPEILDNSALEQINQDFHQQFVYIKTGEQKITIDSSTTLMESDESERQGIIINLSDITLLKRLEEEAERKNRLTAMGEISMQVAHEIRNPLGSIELFVSMMKKDFDDDSMEMELMQHISSATQSMNHTISNLLEYTRPIPISMDFLDSHQILGEFIEFSSFSASQQMIEIEWNPQAPHAVLKGNQILLKQLFHNLFINACQAMPEGGELRITTQNYKEKDPLILERFTSQLAHNNRELLLLRVSFEDTGKGMDDEVKKKLFDPFFTTREQGTGLGLSIAHKTMASHGGTILVESTLNQGTKIDLLFPAALEGHDF</sequence>
<comment type="caution">
    <text evidence="12">The sequence shown here is derived from an EMBL/GenBank/DDBJ whole genome shotgun (WGS) entry which is preliminary data.</text>
</comment>
<keyword evidence="8" id="KW-0902">Two-component regulatory system</keyword>
<evidence type="ECO:0000256" key="3">
    <source>
        <dbReference type="ARBA" id="ARBA00022553"/>
    </source>
</evidence>
<evidence type="ECO:0000256" key="2">
    <source>
        <dbReference type="ARBA" id="ARBA00012438"/>
    </source>
</evidence>
<dbReference type="SMART" id="SM00091">
    <property type="entry name" value="PAS"/>
    <property type="match status" value="1"/>
</dbReference>
<evidence type="ECO:0000259" key="11">
    <source>
        <dbReference type="PROSITE" id="PS50112"/>
    </source>
</evidence>
<organism evidence="12 13">
    <name type="scientific">SAR324 cluster bacterium</name>
    <dbReference type="NCBI Taxonomy" id="2024889"/>
    <lineage>
        <taxon>Bacteria</taxon>
        <taxon>Deltaproteobacteria</taxon>
        <taxon>SAR324 cluster</taxon>
    </lineage>
</organism>
<dbReference type="CDD" id="cd00130">
    <property type="entry name" value="PAS"/>
    <property type="match status" value="1"/>
</dbReference>
<dbReference type="Gene3D" id="1.10.287.130">
    <property type="match status" value="1"/>
</dbReference>
<evidence type="ECO:0000256" key="9">
    <source>
        <dbReference type="SAM" id="Coils"/>
    </source>
</evidence>
<keyword evidence="3" id="KW-0597">Phosphoprotein</keyword>
<dbReference type="CDD" id="cd00082">
    <property type="entry name" value="HisKA"/>
    <property type="match status" value="1"/>
</dbReference>
<reference evidence="13" key="1">
    <citation type="submission" date="2017-08" db="EMBL/GenBank/DDBJ databases">
        <title>A dynamic microbial community with high functional redundancy inhabits the cold, oxic subseafloor aquifer.</title>
        <authorList>
            <person name="Tully B.J."/>
            <person name="Wheat C.G."/>
            <person name="Glazer B.T."/>
            <person name="Huber J.A."/>
        </authorList>
    </citation>
    <scope>NUCLEOTIDE SEQUENCE [LARGE SCALE GENOMIC DNA]</scope>
</reference>
<dbReference type="EC" id="2.7.13.3" evidence="2"/>
<dbReference type="SUPFAM" id="SSF55874">
    <property type="entry name" value="ATPase domain of HSP90 chaperone/DNA topoisomerase II/histidine kinase"/>
    <property type="match status" value="1"/>
</dbReference>
<dbReference type="InterPro" id="IPR036097">
    <property type="entry name" value="HisK_dim/P_sf"/>
</dbReference>
<dbReference type="InterPro" id="IPR004358">
    <property type="entry name" value="Sig_transdc_His_kin-like_C"/>
</dbReference>
<keyword evidence="4" id="KW-0808">Transferase</keyword>
<evidence type="ECO:0000256" key="5">
    <source>
        <dbReference type="ARBA" id="ARBA00022741"/>
    </source>
</evidence>
<keyword evidence="5" id="KW-0547">Nucleotide-binding</keyword>
<dbReference type="SMART" id="SM00387">
    <property type="entry name" value="HATPase_c"/>
    <property type="match status" value="1"/>
</dbReference>
<dbReference type="PRINTS" id="PR00344">
    <property type="entry name" value="BCTRLSENSOR"/>
</dbReference>
<feature type="domain" description="PAS" evidence="11">
    <location>
        <begin position="54"/>
        <end position="98"/>
    </location>
</feature>
<comment type="catalytic activity">
    <reaction evidence="1">
        <text>ATP + protein L-histidine = ADP + protein N-phospho-L-histidine.</text>
        <dbReference type="EC" id="2.7.13.3"/>
    </reaction>
</comment>
<dbReference type="PROSITE" id="PS50109">
    <property type="entry name" value="HIS_KIN"/>
    <property type="match status" value="1"/>
</dbReference>
<dbReference type="InterPro" id="IPR000014">
    <property type="entry name" value="PAS"/>
</dbReference>
<name>A0A2A4SPI8_9DELT</name>
<dbReference type="Pfam" id="PF00512">
    <property type="entry name" value="HisKA"/>
    <property type="match status" value="1"/>
</dbReference>
<keyword evidence="7" id="KW-0067">ATP-binding</keyword>
<dbReference type="InterPro" id="IPR035965">
    <property type="entry name" value="PAS-like_dom_sf"/>
</dbReference>
<dbReference type="InterPro" id="IPR003661">
    <property type="entry name" value="HisK_dim/P_dom"/>
</dbReference>
<dbReference type="PANTHER" id="PTHR43065">
    <property type="entry name" value="SENSOR HISTIDINE KINASE"/>
    <property type="match status" value="1"/>
</dbReference>
<dbReference type="Pfam" id="PF00989">
    <property type="entry name" value="PAS"/>
    <property type="match status" value="1"/>
</dbReference>
<dbReference type="EMBL" id="NVSR01000150">
    <property type="protein sequence ID" value="PCI23128.1"/>
    <property type="molecule type" value="Genomic_DNA"/>
</dbReference>
<dbReference type="Gene3D" id="3.30.565.10">
    <property type="entry name" value="Histidine kinase-like ATPase, C-terminal domain"/>
    <property type="match status" value="1"/>
</dbReference>
<dbReference type="PROSITE" id="PS50112">
    <property type="entry name" value="PAS"/>
    <property type="match status" value="1"/>
</dbReference>
<keyword evidence="9" id="KW-0175">Coiled coil</keyword>
<dbReference type="Pfam" id="PF02518">
    <property type="entry name" value="HATPase_c"/>
    <property type="match status" value="1"/>
</dbReference>
<protein>
    <recommendedName>
        <fullName evidence="2">histidine kinase</fullName>
        <ecNumber evidence="2">2.7.13.3</ecNumber>
    </recommendedName>
</protein>
<evidence type="ECO:0000313" key="12">
    <source>
        <dbReference type="EMBL" id="PCI23128.1"/>
    </source>
</evidence>
<dbReference type="SMART" id="SM00388">
    <property type="entry name" value="HisKA"/>
    <property type="match status" value="1"/>
</dbReference>
<evidence type="ECO:0000256" key="4">
    <source>
        <dbReference type="ARBA" id="ARBA00022679"/>
    </source>
</evidence>
<evidence type="ECO:0000256" key="7">
    <source>
        <dbReference type="ARBA" id="ARBA00022840"/>
    </source>
</evidence>
<gene>
    <name evidence="12" type="ORF">COB67_13030</name>
</gene>
<proteinExistence type="predicted"/>
<dbReference type="PANTHER" id="PTHR43065:SF46">
    <property type="entry name" value="C4-DICARBOXYLATE TRANSPORT SENSOR PROTEIN DCTB"/>
    <property type="match status" value="1"/>
</dbReference>
<dbReference type="SUPFAM" id="SSF47384">
    <property type="entry name" value="Homodimeric domain of signal transducing histidine kinase"/>
    <property type="match status" value="1"/>
</dbReference>
<feature type="coiled-coil region" evidence="9">
    <location>
        <begin position="30"/>
        <end position="57"/>
    </location>
</feature>
<dbReference type="AlphaFoldDB" id="A0A2A4SPI8"/>
<evidence type="ECO:0000313" key="13">
    <source>
        <dbReference type="Proteomes" id="UP000218113"/>
    </source>
</evidence>
<dbReference type="InterPro" id="IPR005467">
    <property type="entry name" value="His_kinase_dom"/>
</dbReference>
<keyword evidence="6" id="KW-0418">Kinase</keyword>
<accession>A0A2A4SPI8</accession>
<dbReference type="Gene3D" id="3.30.450.20">
    <property type="entry name" value="PAS domain"/>
    <property type="match status" value="1"/>
</dbReference>